<evidence type="ECO:0000313" key="2">
    <source>
        <dbReference type="Proteomes" id="UP000499080"/>
    </source>
</evidence>
<dbReference type="EMBL" id="BGPR01012738">
    <property type="protein sequence ID" value="GBN57444.1"/>
    <property type="molecule type" value="Genomic_DNA"/>
</dbReference>
<gene>
    <name evidence="1" type="ORF">AVEN_49236_1</name>
</gene>
<comment type="caution">
    <text evidence="1">The sequence shown here is derived from an EMBL/GenBank/DDBJ whole genome shotgun (WGS) entry which is preliminary data.</text>
</comment>
<protein>
    <submittedName>
        <fullName evidence="1">Uncharacterized protein</fullName>
    </submittedName>
</protein>
<reference evidence="1 2" key="1">
    <citation type="journal article" date="2019" name="Sci. Rep.">
        <title>Orb-weaving spider Araneus ventricosus genome elucidates the spidroin gene catalogue.</title>
        <authorList>
            <person name="Kono N."/>
            <person name="Nakamura H."/>
            <person name="Ohtoshi R."/>
            <person name="Moran D.A.P."/>
            <person name="Shinohara A."/>
            <person name="Yoshida Y."/>
            <person name="Fujiwara M."/>
            <person name="Mori M."/>
            <person name="Tomita M."/>
            <person name="Arakawa K."/>
        </authorList>
    </citation>
    <scope>NUCLEOTIDE SEQUENCE [LARGE SCALE GENOMIC DNA]</scope>
</reference>
<keyword evidence="2" id="KW-1185">Reference proteome</keyword>
<accession>A0A4Y2Q210</accession>
<sequence length="105" mass="11781">MRELFPIRELSAHKSSTLKLIKKSRQRLSLIITRVVNFLLSRFSLVDTVPTTGDRDLRYKVDAMDPFSSHLDSLPPGQGGGPEKPLDLLIQGPLGKQTIRELISQ</sequence>
<organism evidence="1 2">
    <name type="scientific">Araneus ventricosus</name>
    <name type="common">Orbweaver spider</name>
    <name type="synonym">Epeira ventricosa</name>
    <dbReference type="NCBI Taxonomy" id="182803"/>
    <lineage>
        <taxon>Eukaryota</taxon>
        <taxon>Metazoa</taxon>
        <taxon>Ecdysozoa</taxon>
        <taxon>Arthropoda</taxon>
        <taxon>Chelicerata</taxon>
        <taxon>Arachnida</taxon>
        <taxon>Araneae</taxon>
        <taxon>Araneomorphae</taxon>
        <taxon>Entelegynae</taxon>
        <taxon>Araneoidea</taxon>
        <taxon>Araneidae</taxon>
        <taxon>Araneus</taxon>
    </lineage>
</organism>
<name>A0A4Y2Q210_ARAVE</name>
<evidence type="ECO:0000313" key="1">
    <source>
        <dbReference type="EMBL" id="GBN57444.1"/>
    </source>
</evidence>
<proteinExistence type="predicted"/>
<dbReference type="AlphaFoldDB" id="A0A4Y2Q210"/>
<dbReference type="Proteomes" id="UP000499080">
    <property type="component" value="Unassembled WGS sequence"/>
</dbReference>